<name>A0A6N1VDT1_9HYPH</name>
<dbReference type="PANTHER" id="PTHR34535:SF3">
    <property type="entry name" value="HYDROGENASE MATURATION FACTOR HYPA"/>
    <property type="match status" value="1"/>
</dbReference>
<dbReference type="RefSeq" id="WP_175275215.1">
    <property type="nucleotide sequence ID" value="NZ_CP054836.1"/>
</dbReference>
<gene>
    <name evidence="4 5" type="primary">hypA</name>
    <name evidence="5" type="ORF">HTY61_01990</name>
</gene>
<keyword evidence="1 4" id="KW-0533">Nickel</keyword>
<reference evidence="5 6" key="1">
    <citation type="submission" date="2020-06" db="EMBL/GenBank/DDBJ databases">
        <title>Oricola thermophila sp. nov. isolated from a tidal sediments.</title>
        <authorList>
            <person name="Kwon K.K."/>
            <person name="Yang S.-H."/>
            <person name="Park M.-J."/>
        </authorList>
    </citation>
    <scope>NUCLEOTIDE SEQUENCE [LARGE SCALE GENOMIC DNA]</scope>
    <source>
        <strain evidence="5 6">MEBiC13590</strain>
    </source>
</reference>
<keyword evidence="3 4" id="KW-0862">Zinc</keyword>
<dbReference type="GO" id="GO:0016151">
    <property type="term" value="F:nickel cation binding"/>
    <property type="evidence" value="ECO:0007669"/>
    <property type="project" value="UniProtKB-UniRule"/>
</dbReference>
<dbReference type="EMBL" id="CP054836">
    <property type="protein sequence ID" value="QKV17319.1"/>
    <property type="molecule type" value="Genomic_DNA"/>
</dbReference>
<comment type="function">
    <text evidence="4">Involved in the maturation of [NiFe] hydrogenases. Required for nickel insertion into the metal center of the hydrogenase.</text>
</comment>
<evidence type="ECO:0000256" key="4">
    <source>
        <dbReference type="HAMAP-Rule" id="MF_00213"/>
    </source>
</evidence>
<dbReference type="HAMAP" id="MF_00213">
    <property type="entry name" value="HypA_HybF"/>
    <property type="match status" value="1"/>
</dbReference>
<sequence>MHEMSICESILNVLKDQAREQEFESVNRVCLEIGPLSGVEVEALRFGFDVVMRGSIADGAKLDIVETEGAAFCLACGKQVVIAARYDPCPECGSHQLQVTGGDELRIKELEVN</sequence>
<feature type="binding site" evidence="4">
    <location>
        <position position="76"/>
    </location>
    <ligand>
        <name>Zn(2+)</name>
        <dbReference type="ChEBI" id="CHEBI:29105"/>
    </ligand>
</feature>
<evidence type="ECO:0000313" key="5">
    <source>
        <dbReference type="EMBL" id="QKV17319.1"/>
    </source>
</evidence>
<dbReference type="Gene3D" id="3.30.2320.80">
    <property type="match status" value="1"/>
</dbReference>
<dbReference type="GO" id="GO:0008270">
    <property type="term" value="F:zinc ion binding"/>
    <property type="evidence" value="ECO:0007669"/>
    <property type="project" value="UniProtKB-UniRule"/>
</dbReference>
<dbReference type="InterPro" id="IPR000688">
    <property type="entry name" value="HypA/HybF"/>
</dbReference>
<evidence type="ECO:0000313" key="6">
    <source>
        <dbReference type="Proteomes" id="UP000509367"/>
    </source>
</evidence>
<feature type="binding site" evidence="4">
    <location>
        <position position="92"/>
    </location>
    <ligand>
        <name>Zn(2+)</name>
        <dbReference type="ChEBI" id="CHEBI:29105"/>
    </ligand>
</feature>
<keyword evidence="2 4" id="KW-0479">Metal-binding</keyword>
<evidence type="ECO:0000256" key="1">
    <source>
        <dbReference type="ARBA" id="ARBA00022596"/>
    </source>
</evidence>
<evidence type="ECO:0000256" key="2">
    <source>
        <dbReference type="ARBA" id="ARBA00022723"/>
    </source>
</evidence>
<dbReference type="GO" id="GO:0051604">
    <property type="term" value="P:protein maturation"/>
    <property type="evidence" value="ECO:0007669"/>
    <property type="project" value="InterPro"/>
</dbReference>
<organism evidence="5 6">
    <name type="scientific">Oricola thermophila</name>
    <dbReference type="NCBI Taxonomy" id="2742145"/>
    <lineage>
        <taxon>Bacteria</taxon>
        <taxon>Pseudomonadati</taxon>
        <taxon>Pseudomonadota</taxon>
        <taxon>Alphaproteobacteria</taxon>
        <taxon>Hyphomicrobiales</taxon>
        <taxon>Ahrensiaceae</taxon>
        <taxon>Oricola</taxon>
    </lineage>
</organism>
<dbReference type="AlphaFoldDB" id="A0A6N1VDT1"/>
<evidence type="ECO:0000256" key="3">
    <source>
        <dbReference type="ARBA" id="ARBA00022833"/>
    </source>
</evidence>
<accession>A0A6N1VDT1</accession>
<feature type="binding site" evidence="4">
    <location>
        <position position="2"/>
    </location>
    <ligand>
        <name>Ni(2+)</name>
        <dbReference type="ChEBI" id="CHEBI:49786"/>
    </ligand>
</feature>
<dbReference type="GO" id="GO:0016530">
    <property type="term" value="F:metallochaperone activity"/>
    <property type="evidence" value="ECO:0007669"/>
    <property type="project" value="UniProtKB-ARBA"/>
</dbReference>
<keyword evidence="6" id="KW-1185">Reference proteome</keyword>
<dbReference type="Proteomes" id="UP000509367">
    <property type="component" value="Chromosome"/>
</dbReference>
<dbReference type="PIRSF" id="PIRSF004761">
    <property type="entry name" value="Hydrgn_mat_HypA"/>
    <property type="match status" value="1"/>
</dbReference>
<dbReference type="KEGG" id="orm:HTY61_01990"/>
<protein>
    <recommendedName>
        <fullName evidence="4">Hydrogenase maturation factor HypA</fullName>
    </recommendedName>
</protein>
<dbReference type="FunFam" id="3.30.2320.80:FF:000001">
    <property type="entry name" value="Hydrogenase maturation factor HypA"/>
    <property type="match status" value="1"/>
</dbReference>
<dbReference type="PANTHER" id="PTHR34535">
    <property type="entry name" value="HYDROGENASE MATURATION FACTOR HYPA"/>
    <property type="match status" value="1"/>
</dbReference>
<dbReference type="Pfam" id="PF01155">
    <property type="entry name" value="HypA"/>
    <property type="match status" value="1"/>
</dbReference>
<feature type="binding site" evidence="4">
    <location>
        <position position="73"/>
    </location>
    <ligand>
        <name>Zn(2+)</name>
        <dbReference type="ChEBI" id="CHEBI:29105"/>
    </ligand>
</feature>
<proteinExistence type="inferred from homology"/>
<comment type="similarity">
    <text evidence="4">Belongs to the HypA/HybF family.</text>
</comment>
<feature type="binding site" evidence="4">
    <location>
        <position position="89"/>
    </location>
    <ligand>
        <name>Zn(2+)</name>
        <dbReference type="ChEBI" id="CHEBI:29105"/>
    </ligand>
</feature>
<dbReference type="NCBIfam" id="TIGR00100">
    <property type="entry name" value="hypA"/>
    <property type="match status" value="1"/>
</dbReference>